<protein>
    <submittedName>
        <fullName evidence="4">Uncharacterized protein</fullName>
    </submittedName>
</protein>
<evidence type="ECO:0000313" key="4">
    <source>
        <dbReference type="EMBL" id="KAK1670026.1"/>
    </source>
</evidence>
<feature type="compositionally biased region" description="Low complexity" evidence="1">
    <location>
        <begin position="316"/>
        <end position="330"/>
    </location>
</feature>
<reference evidence="4" key="1">
    <citation type="submission" date="2023-07" db="EMBL/GenBank/DDBJ databases">
        <title>A chromosome-level genome assembly of Lolium multiflorum.</title>
        <authorList>
            <person name="Chen Y."/>
            <person name="Copetti D."/>
            <person name="Kolliker R."/>
            <person name="Studer B."/>
        </authorList>
    </citation>
    <scope>NUCLEOTIDE SEQUENCE</scope>
    <source>
        <strain evidence="4">02402/16</strain>
        <tissue evidence="4">Leaf</tissue>
    </source>
</reference>
<feature type="domain" description="PIR2-like helical" evidence="3">
    <location>
        <begin position="363"/>
        <end position="477"/>
    </location>
</feature>
<name>A0AAD8T6D7_LOLMU</name>
<evidence type="ECO:0000259" key="3">
    <source>
        <dbReference type="Pfam" id="PF20235"/>
    </source>
</evidence>
<evidence type="ECO:0000256" key="1">
    <source>
        <dbReference type="SAM" id="MobiDB-lite"/>
    </source>
</evidence>
<proteinExistence type="predicted"/>
<feature type="region of interest" description="Disordered" evidence="1">
    <location>
        <begin position="298"/>
        <end position="345"/>
    </location>
</feature>
<evidence type="ECO:0000313" key="5">
    <source>
        <dbReference type="Proteomes" id="UP001231189"/>
    </source>
</evidence>
<dbReference type="AlphaFoldDB" id="A0AAD8T6D7"/>
<dbReference type="InterPro" id="IPR046527">
    <property type="entry name" value="PIR2-like_helical"/>
</dbReference>
<gene>
    <name evidence="4" type="ORF">QYE76_058185</name>
</gene>
<dbReference type="EMBL" id="JAUUTY010000003">
    <property type="protein sequence ID" value="KAK1670026.1"/>
    <property type="molecule type" value="Genomic_DNA"/>
</dbReference>
<keyword evidence="5" id="KW-1185">Reference proteome</keyword>
<sequence>MQTPPPTLQPYDPTRGMISCFTEHGHPDDPISAATAETLVDILLDHYEEAFRRLPVEHVPDGVDLAHVVDSGGLCVGLLDPVTNIVLNTLSFLSVGFGTNPASPPAPSGPRQRQERDRDSWRTLASISSTCLLEFMRAYFGLLTQEQAGRYLVWARADLAMAVVLVEHELYAARPTPPDAGSGRTRNSLRLSATHVNYPWPDYLVGLATAWLPRDRLGMLAPVLRRQGIMNRLNIEDVKTILYVLRHQDDISTMPPSTTLEEGVAPLVQHTTSYADLGDGRIAYTTVSVTTIQRAGDHITSLRRPQDMESALSSYSTQSAPPAPGTTTTRPHPHDSPCASVRSPDADADTCPYVRSLEMSLYSTIHGFYLKALAMLPSHAARHHLRGVLVAGHCYGPMDPVSNIIIGAVWYDANFPLQDAARPNQAHDIVDTLPILRTVSRSLHGLVTLLHATSAEKLPLHEILKYLCYVQCDLSVMLQPHLHQDGRSPSPFAAAATAAKHPQASAFAGFLTSLAPTKLYQLRSLMMNATANNRPLSHKSLTLIYSILREETSATMIPWRPRPPKLCNAALSILTRKREAYAQQQSFIRGRIEQLLQDYAVVNPSEPSYDLDFVCGAALADHTHPRCHVNFMATATESGFKNTLFFGDFEWADQHQPETAVCCPLSQPYDMGRCYYGHESARTIMYPDHSFDYFSSDITSGGLDDTQSELDIDFMYFDSKRDVELAKVLQTLAKKEPSLNGRRAAGDLHDPGSGC</sequence>
<dbReference type="PANTHER" id="PTHR33120:SF62">
    <property type="entry name" value="PIR2-LIKE HELICAL DOMAIN-CONTAINING PROTEIN"/>
    <property type="match status" value="1"/>
</dbReference>
<dbReference type="Pfam" id="PF20235">
    <property type="entry name" value="PIR2-like_helical"/>
    <property type="match status" value="2"/>
</dbReference>
<feature type="domain" description="DUF3615" evidence="2">
    <location>
        <begin position="593"/>
        <end position="687"/>
    </location>
</feature>
<accession>A0AAD8T6D7</accession>
<dbReference type="Pfam" id="PF12274">
    <property type="entry name" value="DUF3615"/>
    <property type="match status" value="1"/>
</dbReference>
<organism evidence="4 5">
    <name type="scientific">Lolium multiflorum</name>
    <name type="common">Italian ryegrass</name>
    <name type="synonym">Lolium perenne subsp. multiflorum</name>
    <dbReference type="NCBI Taxonomy" id="4521"/>
    <lineage>
        <taxon>Eukaryota</taxon>
        <taxon>Viridiplantae</taxon>
        <taxon>Streptophyta</taxon>
        <taxon>Embryophyta</taxon>
        <taxon>Tracheophyta</taxon>
        <taxon>Spermatophyta</taxon>
        <taxon>Magnoliopsida</taxon>
        <taxon>Liliopsida</taxon>
        <taxon>Poales</taxon>
        <taxon>Poaceae</taxon>
        <taxon>BOP clade</taxon>
        <taxon>Pooideae</taxon>
        <taxon>Poodae</taxon>
        <taxon>Poeae</taxon>
        <taxon>Poeae Chloroplast Group 2 (Poeae type)</taxon>
        <taxon>Loliodinae</taxon>
        <taxon>Loliinae</taxon>
        <taxon>Lolium</taxon>
    </lineage>
</organism>
<comment type="caution">
    <text evidence="4">The sequence shown here is derived from an EMBL/GenBank/DDBJ whole genome shotgun (WGS) entry which is preliminary data.</text>
</comment>
<evidence type="ECO:0000259" key="2">
    <source>
        <dbReference type="Pfam" id="PF12274"/>
    </source>
</evidence>
<feature type="domain" description="PIR2-like helical" evidence="3">
    <location>
        <begin position="45"/>
        <end position="166"/>
    </location>
</feature>
<dbReference type="Proteomes" id="UP001231189">
    <property type="component" value="Unassembled WGS sequence"/>
</dbReference>
<dbReference type="InterPro" id="IPR022059">
    <property type="entry name" value="DUF3615"/>
</dbReference>
<dbReference type="PANTHER" id="PTHR33120">
    <property type="entry name" value="EXPRESSED PROTEIN-RELATED"/>
    <property type="match status" value="1"/>
</dbReference>